<sequence length="86" mass="10210">NKEVLEMILELMGQPKDAYDQVKDRPGHDLRYAIDATKLRTELGWEPEFTDFKTGLQHTIDWYTEHQDWWKDEKVAVEAKYAKNGQ</sequence>
<dbReference type="InterPro" id="IPR016040">
    <property type="entry name" value="NAD(P)-bd_dom"/>
</dbReference>
<comment type="caution">
    <text evidence="2">The sequence shown here is derived from an EMBL/GenBank/DDBJ whole genome shotgun (WGS) entry which is preliminary data.</text>
</comment>
<accession>A0A9D1ZND7</accession>
<evidence type="ECO:0000313" key="3">
    <source>
        <dbReference type="Proteomes" id="UP000824013"/>
    </source>
</evidence>
<feature type="non-terminal residue" evidence="2">
    <location>
        <position position="1"/>
    </location>
</feature>
<dbReference type="Gene3D" id="3.90.25.10">
    <property type="entry name" value="UDP-galactose 4-epimerase, domain 1"/>
    <property type="match status" value="1"/>
</dbReference>
<reference evidence="2" key="2">
    <citation type="submission" date="2021-04" db="EMBL/GenBank/DDBJ databases">
        <authorList>
            <person name="Gilroy R."/>
        </authorList>
    </citation>
    <scope>NUCLEOTIDE SEQUENCE</scope>
    <source>
        <strain evidence="2">3204</strain>
    </source>
</reference>
<dbReference type="PANTHER" id="PTHR43000">
    <property type="entry name" value="DTDP-D-GLUCOSE 4,6-DEHYDRATASE-RELATED"/>
    <property type="match status" value="1"/>
</dbReference>
<dbReference type="EC" id="4.2.1.47" evidence="2"/>
<dbReference type="SUPFAM" id="SSF51735">
    <property type="entry name" value="NAD(P)-binding Rossmann-fold domains"/>
    <property type="match status" value="1"/>
</dbReference>
<dbReference type="EMBL" id="DXCM01000050">
    <property type="protein sequence ID" value="HIY92740.1"/>
    <property type="molecule type" value="Genomic_DNA"/>
</dbReference>
<dbReference type="GO" id="GO:0008446">
    <property type="term" value="F:GDP-mannose 4,6-dehydratase activity"/>
    <property type="evidence" value="ECO:0007669"/>
    <property type="project" value="UniProtKB-EC"/>
</dbReference>
<organism evidence="2 3">
    <name type="scientific">Candidatus Companilactobacillus pullicola</name>
    <dbReference type="NCBI Taxonomy" id="2838523"/>
    <lineage>
        <taxon>Bacteria</taxon>
        <taxon>Bacillati</taxon>
        <taxon>Bacillota</taxon>
        <taxon>Bacilli</taxon>
        <taxon>Lactobacillales</taxon>
        <taxon>Lactobacillaceae</taxon>
        <taxon>Companilactobacillus</taxon>
    </lineage>
</organism>
<dbReference type="Gene3D" id="3.40.50.720">
    <property type="entry name" value="NAD(P)-binding Rossmann-like Domain"/>
    <property type="match status" value="1"/>
</dbReference>
<dbReference type="Pfam" id="PF16363">
    <property type="entry name" value="GDP_Man_Dehyd"/>
    <property type="match status" value="1"/>
</dbReference>
<name>A0A9D1ZND7_9LACO</name>
<keyword evidence="2" id="KW-0456">Lyase</keyword>
<protein>
    <submittedName>
        <fullName evidence="2">GDP-mannose 4,6-dehydratase</fullName>
        <ecNumber evidence="2">4.2.1.47</ecNumber>
    </submittedName>
</protein>
<evidence type="ECO:0000259" key="1">
    <source>
        <dbReference type="Pfam" id="PF16363"/>
    </source>
</evidence>
<gene>
    <name evidence="2" type="ORF">H9820_07330</name>
</gene>
<feature type="domain" description="NAD(P)-binding" evidence="1">
    <location>
        <begin position="14"/>
        <end position="57"/>
    </location>
</feature>
<dbReference type="InterPro" id="IPR036291">
    <property type="entry name" value="NAD(P)-bd_dom_sf"/>
</dbReference>
<proteinExistence type="predicted"/>
<reference evidence="2" key="1">
    <citation type="journal article" date="2021" name="PeerJ">
        <title>Extensive microbial diversity within the chicken gut microbiome revealed by metagenomics and culture.</title>
        <authorList>
            <person name="Gilroy R."/>
            <person name="Ravi A."/>
            <person name="Getino M."/>
            <person name="Pursley I."/>
            <person name="Horton D.L."/>
            <person name="Alikhan N.F."/>
            <person name="Baker D."/>
            <person name="Gharbi K."/>
            <person name="Hall N."/>
            <person name="Watson M."/>
            <person name="Adriaenssens E.M."/>
            <person name="Foster-Nyarko E."/>
            <person name="Jarju S."/>
            <person name="Secka A."/>
            <person name="Antonio M."/>
            <person name="Oren A."/>
            <person name="Chaudhuri R.R."/>
            <person name="La Ragione R."/>
            <person name="Hildebrand F."/>
            <person name="Pallen M.J."/>
        </authorList>
    </citation>
    <scope>NUCLEOTIDE SEQUENCE</scope>
    <source>
        <strain evidence="2">3204</strain>
    </source>
</reference>
<dbReference type="AlphaFoldDB" id="A0A9D1ZND7"/>
<dbReference type="Proteomes" id="UP000824013">
    <property type="component" value="Unassembled WGS sequence"/>
</dbReference>
<evidence type="ECO:0000313" key="2">
    <source>
        <dbReference type="EMBL" id="HIY92740.1"/>
    </source>
</evidence>